<dbReference type="Gene3D" id="2.60.120.200">
    <property type="match status" value="1"/>
</dbReference>
<comment type="caution">
    <text evidence="2">The sequence shown here is derived from an EMBL/GenBank/DDBJ whole genome shotgun (WGS) entry which is preliminary data.</text>
</comment>
<organism evidence="2 3">
    <name type="scientific">Caenorhabditis angaria</name>
    <dbReference type="NCBI Taxonomy" id="860376"/>
    <lineage>
        <taxon>Eukaryota</taxon>
        <taxon>Metazoa</taxon>
        <taxon>Ecdysozoa</taxon>
        <taxon>Nematoda</taxon>
        <taxon>Chromadorea</taxon>
        <taxon>Rhabditida</taxon>
        <taxon>Rhabditina</taxon>
        <taxon>Rhabditomorpha</taxon>
        <taxon>Rhabditoidea</taxon>
        <taxon>Rhabditidae</taxon>
        <taxon>Peloderinae</taxon>
        <taxon>Caenorhabditis</taxon>
    </lineage>
</organism>
<evidence type="ECO:0000313" key="2">
    <source>
        <dbReference type="EMBL" id="CAI5453951.1"/>
    </source>
</evidence>
<dbReference type="PROSITE" id="PS50060">
    <property type="entry name" value="MAM_2"/>
    <property type="match status" value="1"/>
</dbReference>
<dbReference type="Proteomes" id="UP001152747">
    <property type="component" value="Unassembled WGS sequence"/>
</dbReference>
<dbReference type="GO" id="GO:0016020">
    <property type="term" value="C:membrane"/>
    <property type="evidence" value="ECO:0007669"/>
    <property type="project" value="InterPro"/>
</dbReference>
<protein>
    <recommendedName>
        <fullName evidence="1">MAM domain-containing protein</fullName>
    </recommendedName>
</protein>
<evidence type="ECO:0000259" key="1">
    <source>
        <dbReference type="PROSITE" id="PS50060"/>
    </source>
</evidence>
<feature type="domain" description="MAM" evidence="1">
    <location>
        <begin position="46"/>
        <end position="142"/>
    </location>
</feature>
<evidence type="ECO:0000313" key="3">
    <source>
        <dbReference type="Proteomes" id="UP001152747"/>
    </source>
</evidence>
<dbReference type="InterPro" id="IPR000998">
    <property type="entry name" value="MAM_dom"/>
</dbReference>
<proteinExistence type="predicted"/>
<sequence length="316" mass="35884">MSLRNSAEIEQMNKNSSEFLGGHADIDILFPFYKEGSAIGNVVVQYQCDLECYDFDSFFTKPCRWHNEKNGCDGVHDELDWIRMRGAWGKPGDDVFMKTDRPDGFYLFVGIQTKLPEMYSAMLVSDPIQCQEGDGVLKFKFWTSPGVKIRVCTRFPSMGKRYNWCSEPVKRNSTKLANVQIPGSLLNMFEIVIEAYSFSLDAFWIPHFEKPINVTEKVCRAMYCDFDIGDCTGKLSKKWEISDEIIGPKSSGISELLEGSFGYVKGPGDATLSLGKLQIPRTYGLQFCYFSASLGTRFKVVEVEESSKERIMYVLV</sequence>
<dbReference type="SUPFAM" id="SSF49899">
    <property type="entry name" value="Concanavalin A-like lectins/glucanases"/>
    <property type="match status" value="1"/>
</dbReference>
<reference evidence="2" key="1">
    <citation type="submission" date="2022-11" db="EMBL/GenBank/DDBJ databases">
        <authorList>
            <person name="Kikuchi T."/>
        </authorList>
    </citation>
    <scope>NUCLEOTIDE SEQUENCE</scope>
    <source>
        <strain evidence="2">PS1010</strain>
    </source>
</reference>
<name>A0A9P1IZK4_9PELO</name>
<dbReference type="EMBL" id="CANHGI010000006">
    <property type="protein sequence ID" value="CAI5453951.1"/>
    <property type="molecule type" value="Genomic_DNA"/>
</dbReference>
<accession>A0A9P1IZK4</accession>
<dbReference type="AlphaFoldDB" id="A0A9P1IZK4"/>
<dbReference type="InterPro" id="IPR013320">
    <property type="entry name" value="ConA-like_dom_sf"/>
</dbReference>
<dbReference type="OrthoDB" id="5808132at2759"/>
<gene>
    <name evidence="2" type="ORF">CAMP_LOCUS16588</name>
</gene>
<keyword evidence="3" id="KW-1185">Reference proteome</keyword>